<keyword evidence="2" id="KW-0812">Transmembrane</keyword>
<evidence type="ECO:0000256" key="1">
    <source>
        <dbReference type="SAM" id="MobiDB-lite"/>
    </source>
</evidence>
<dbReference type="RefSeq" id="WP_111608067.1">
    <property type="nucleotide sequence ID" value="NZ_BMLJ01000016.1"/>
</dbReference>
<evidence type="ECO:0000313" key="3">
    <source>
        <dbReference type="EMBL" id="QNT06984.1"/>
    </source>
</evidence>
<feature type="region of interest" description="Disordered" evidence="1">
    <location>
        <begin position="335"/>
        <end position="366"/>
    </location>
</feature>
<gene>
    <name evidence="3" type="ORF">IBG28_04930</name>
</gene>
<feature type="transmembrane region" description="Helical" evidence="2">
    <location>
        <begin position="159"/>
        <end position="178"/>
    </location>
</feature>
<feature type="compositionally biased region" description="Basic residues" evidence="1">
    <location>
        <begin position="357"/>
        <end position="366"/>
    </location>
</feature>
<keyword evidence="4" id="KW-1185">Reference proteome</keyword>
<keyword evidence="2" id="KW-1133">Transmembrane helix</keyword>
<dbReference type="Proteomes" id="UP000516370">
    <property type="component" value="Chromosome"/>
</dbReference>
<name>A0A7H1J918_9GAMM</name>
<keyword evidence="2" id="KW-0472">Membrane</keyword>
<feature type="compositionally biased region" description="Polar residues" evidence="1">
    <location>
        <begin position="11"/>
        <end position="22"/>
    </location>
</feature>
<feature type="compositionally biased region" description="Basic and acidic residues" evidence="1">
    <location>
        <begin position="1"/>
        <end position="10"/>
    </location>
</feature>
<evidence type="ECO:0000256" key="2">
    <source>
        <dbReference type="SAM" id="Phobius"/>
    </source>
</evidence>
<feature type="transmembrane region" description="Helical" evidence="2">
    <location>
        <begin position="114"/>
        <end position="139"/>
    </location>
</feature>
<feature type="region of interest" description="Disordered" evidence="1">
    <location>
        <begin position="1"/>
        <end position="50"/>
    </location>
</feature>
<reference evidence="3 4" key="1">
    <citation type="submission" date="2020-09" db="EMBL/GenBank/DDBJ databases">
        <title>Complete genome sequence of an Arctic sea ice bacterium Marinomonas arctica BSI20414.</title>
        <authorList>
            <person name="Liao L."/>
            <person name="Chen B."/>
        </authorList>
    </citation>
    <scope>NUCLEOTIDE SEQUENCE [LARGE SCALE GENOMIC DNA]</scope>
    <source>
        <strain evidence="3 4">BSI20414</strain>
    </source>
</reference>
<sequence>MELMDRDVSETPKNGQNDSQAAQDHRSVSEYQDSAYNSEDFPPQKPPQEQGFLRRMMTSGKPFSFSQTTDSITVYGLDQITPSEMAQIAATKQQKVYWDEQSLNGEGLTGWSQVYAIVVSITNGVLFMLLPLAYILFLSGLVFGEGGIVFGWNDGMSDIFWGLTLYVTLPCFLIYLHYKLLHAGYMFLAPFLRPSRIFELNRTTGMVTLFKKNQPFFTHPFIEFDCVLMSSPTQQGFLNYSLTLIHRYRDYSVGVPISGSMGPNHKVIEYLRFWNMVQRYMDISQPLPDILVLEPARQRDPTTIAYDKEHNRNPRYWRDMTDEEFKQKMDEIEKAQKNTPATGKLIDIFKGPDSTASKKHNRNKKK</sequence>
<protein>
    <submittedName>
        <fullName evidence="3">Uncharacterized protein</fullName>
    </submittedName>
</protein>
<accession>A0A7H1J918</accession>
<dbReference type="EMBL" id="CP061081">
    <property type="protein sequence ID" value="QNT06984.1"/>
    <property type="molecule type" value="Genomic_DNA"/>
</dbReference>
<dbReference type="AlphaFoldDB" id="A0A7H1J918"/>
<dbReference type="KEGG" id="mard:IBG28_04930"/>
<dbReference type="OrthoDB" id="6098773at2"/>
<evidence type="ECO:0000313" key="4">
    <source>
        <dbReference type="Proteomes" id="UP000516370"/>
    </source>
</evidence>
<proteinExistence type="predicted"/>
<organism evidence="3 4">
    <name type="scientific">Marinomonas arctica</name>
    <dbReference type="NCBI Taxonomy" id="383750"/>
    <lineage>
        <taxon>Bacteria</taxon>
        <taxon>Pseudomonadati</taxon>
        <taxon>Pseudomonadota</taxon>
        <taxon>Gammaproteobacteria</taxon>
        <taxon>Oceanospirillales</taxon>
        <taxon>Oceanospirillaceae</taxon>
        <taxon>Marinomonas</taxon>
    </lineage>
</organism>